<gene>
    <name evidence="1" type="ORF">NF867_06765</name>
</gene>
<dbReference type="EMBL" id="JAMWYS010000024">
    <property type="protein sequence ID" value="MCO4292556.1"/>
    <property type="molecule type" value="Genomic_DNA"/>
</dbReference>
<organism evidence="1 2">
    <name type="scientific">Solitalea agri</name>
    <dbReference type="NCBI Taxonomy" id="2953739"/>
    <lineage>
        <taxon>Bacteria</taxon>
        <taxon>Pseudomonadati</taxon>
        <taxon>Bacteroidota</taxon>
        <taxon>Sphingobacteriia</taxon>
        <taxon>Sphingobacteriales</taxon>
        <taxon>Sphingobacteriaceae</taxon>
        <taxon>Solitalea</taxon>
    </lineage>
</organism>
<proteinExistence type="predicted"/>
<dbReference type="Proteomes" id="UP001155182">
    <property type="component" value="Unassembled WGS sequence"/>
</dbReference>
<sequence length="124" mass="14271">MQRGANYSYSSILENRNSQLDDPKWDNSHLDVSSMEKSEELSKKFQVSFVRRSSLIAWVQLLLILLLAFSSKLLSKEEHEVLVGIYKEKQAISITVNKKAYNLISPVKKKPFFVQSYTAYGHTL</sequence>
<accession>A0A9X2JEM8</accession>
<name>A0A9X2JEM8_9SPHI</name>
<evidence type="ECO:0000313" key="2">
    <source>
        <dbReference type="Proteomes" id="UP001155182"/>
    </source>
</evidence>
<keyword evidence="2" id="KW-1185">Reference proteome</keyword>
<reference evidence="1" key="1">
    <citation type="submission" date="2022-06" db="EMBL/GenBank/DDBJ databases">
        <title>Solitalea sp. MAHUQ-68 isolated from rhizospheric soil.</title>
        <authorList>
            <person name="Huq M.A."/>
        </authorList>
    </citation>
    <scope>NUCLEOTIDE SEQUENCE</scope>
    <source>
        <strain evidence="1">MAHUQ-68</strain>
    </source>
</reference>
<evidence type="ECO:0000313" key="1">
    <source>
        <dbReference type="EMBL" id="MCO4292556.1"/>
    </source>
</evidence>
<dbReference type="AlphaFoldDB" id="A0A9X2JEM8"/>
<protein>
    <submittedName>
        <fullName evidence="1">Uncharacterized protein</fullName>
    </submittedName>
</protein>
<dbReference type="RefSeq" id="WP_252587041.1">
    <property type="nucleotide sequence ID" value="NZ_JAMWYS010000024.1"/>
</dbReference>
<comment type="caution">
    <text evidence="1">The sequence shown here is derived from an EMBL/GenBank/DDBJ whole genome shotgun (WGS) entry which is preliminary data.</text>
</comment>